<dbReference type="CDD" id="cd12841">
    <property type="entry name" value="TM_EphA1"/>
    <property type="match status" value="1"/>
</dbReference>
<dbReference type="Proteomes" id="UP000030151">
    <property type="component" value="Unassembled WGS sequence"/>
</dbReference>
<reference evidence="3 4" key="1">
    <citation type="submission" date="2014-02" db="EMBL/GenBank/DDBJ databases">
        <title>The genome sequence of the entomopathogenic fungus Metarhizium robertsii ARSEF 2575.</title>
        <authorList>
            <person name="Giuliano Garisto Donzelli B."/>
            <person name="Roe B.A."/>
            <person name="Macmil S.L."/>
            <person name="Krasnoff S.B."/>
            <person name="Gibson D.M."/>
        </authorList>
    </citation>
    <scope>NUCLEOTIDE SEQUENCE [LARGE SCALE GENOMIC DNA]</scope>
    <source>
        <strain evidence="3 4">ARSEF 2575</strain>
    </source>
</reference>
<protein>
    <submittedName>
        <fullName evidence="3">Uncharacterized protein</fullName>
    </submittedName>
</protein>
<feature type="region of interest" description="Disordered" evidence="1">
    <location>
        <begin position="253"/>
        <end position="273"/>
    </location>
</feature>
<dbReference type="EMBL" id="JELW01000040">
    <property type="protein sequence ID" value="EXU97175.1"/>
    <property type="molecule type" value="Genomic_DNA"/>
</dbReference>
<evidence type="ECO:0000313" key="4">
    <source>
        <dbReference type="Proteomes" id="UP000030151"/>
    </source>
</evidence>
<evidence type="ECO:0000256" key="1">
    <source>
        <dbReference type="SAM" id="MobiDB-lite"/>
    </source>
</evidence>
<comment type="caution">
    <text evidence="3">The sequence shown here is derived from an EMBL/GenBank/DDBJ whole genome shotgun (WGS) entry which is preliminary data.</text>
</comment>
<feature type="transmembrane region" description="Helical" evidence="2">
    <location>
        <begin position="218"/>
        <end position="242"/>
    </location>
</feature>
<accession>A0A014PL67</accession>
<proteinExistence type="predicted"/>
<keyword evidence="2" id="KW-0812">Transmembrane</keyword>
<evidence type="ECO:0000256" key="2">
    <source>
        <dbReference type="SAM" id="Phobius"/>
    </source>
</evidence>
<sequence>MAATYSSPPPFSTSTNLGPITTTLSFPQDCYTDHHDFQTEGLGFPWKYTTAGCAISSCCPSGNIYSQPFAWMTSYYSPGLHCPSNYHSCAPPPSPYALSSSSGENIAFCCPSNYVCPAWQTQSGGGGIVYDGCNSGLVSGTQVVTVDNNIYDQRSMTQYTYTATGATTWWQIAWPIQIRWKERDLLATATTSTTATSSITPTAGSNATQISSGLSTGAIVGIVLGCLAALALVLGTLCFLCLQRRRQRRLQPQPTVGISAGYGTGPGELPSDPSKQHVFQNSVSQPVFNELDAAPRQHVAEMQGVNSLEQTVGKVIPHHSGYRTNWSWSIRIVPTCQNFHTPHICKVATRKRIVGVSSDFEGSSGGTDPF</sequence>
<evidence type="ECO:0000313" key="3">
    <source>
        <dbReference type="EMBL" id="EXU97175.1"/>
    </source>
</evidence>
<keyword evidence="2" id="KW-1133">Transmembrane helix</keyword>
<dbReference type="AlphaFoldDB" id="A0A014PL67"/>
<organism evidence="3 4">
    <name type="scientific">Metarhizium robertsii</name>
    <dbReference type="NCBI Taxonomy" id="568076"/>
    <lineage>
        <taxon>Eukaryota</taxon>
        <taxon>Fungi</taxon>
        <taxon>Dikarya</taxon>
        <taxon>Ascomycota</taxon>
        <taxon>Pezizomycotina</taxon>
        <taxon>Sordariomycetes</taxon>
        <taxon>Hypocreomycetidae</taxon>
        <taxon>Hypocreales</taxon>
        <taxon>Clavicipitaceae</taxon>
        <taxon>Metarhizium</taxon>
    </lineage>
</organism>
<dbReference type="HOGENOM" id="CLU_748191_0_0_1"/>
<keyword evidence="2" id="KW-0472">Membrane</keyword>
<name>A0A014PL67_9HYPO</name>
<gene>
    <name evidence="3" type="ORF">X797_009794</name>
</gene>